<dbReference type="PROSITE" id="PS01220">
    <property type="entry name" value="PBP"/>
    <property type="match status" value="1"/>
</dbReference>
<dbReference type="CDD" id="cd00866">
    <property type="entry name" value="PEBP_euk"/>
    <property type="match status" value="1"/>
</dbReference>
<proteinExistence type="inferred from homology"/>
<evidence type="ECO:0000256" key="2">
    <source>
        <dbReference type="ARBA" id="ARBA00007091"/>
    </source>
</evidence>
<keyword evidence="3" id="KW-0963">Cytoplasm</keyword>
<sequence>MAVAKMSSDPLVVGGVIGDVIDAFSPTVKMTVTYHSNKKVCNGHELLPNFVTLKPKVEVLGGDLRSFFTLVMTDPDVPGPSDPYLREHLHWIVTDIPGTTDATFGKEIVKYEVPSPNIGIHRFVFLLYKQKRRQTVKPPHPSTSRDGFNARKFALDNDLSLPVAAVYFIAQRATAARRR</sequence>
<dbReference type="InterPro" id="IPR008914">
    <property type="entry name" value="PEBP"/>
</dbReference>
<dbReference type="SUPFAM" id="SSF49777">
    <property type="entry name" value="PEBP-like"/>
    <property type="match status" value="1"/>
</dbReference>
<keyword evidence="5" id="KW-1185">Reference proteome</keyword>
<gene>
    <name evidence="4" type="ORF">CITCOLO1_LOCUS6051</name>
</gene>
<evidence type="ECO:0000313" key="4">
    <source>
        <dbReference type="EMBL" id="CAK9314304.1"/>
    </source>
</evidence>
<dbReference type="Proteomes" id="UP001642487">
    <property type="component" value="Chromosome 2"/>
</dbReference>
<dbReference type="InterPro" id="IPR036610">
    <property type="entry name" value="PEBP-like_sf"/>
</dbReference>
<dbReference type="InterPro" id="IPR035810">
    <property type="entry name" value="PEBP_euk"/>
</dbReference>
<protein>
    <submittedName>
        <fullName evidence="4">Uncharacterized protein</fullName>
    </submittedName>
</protein>
<name>A0ABP0Y1Q2_9ROSI</name>
<comment type="similarity">
    <text evidence="2">Belongs to the phosphatidylethanolamine-binding protein family.</text>
</comment>
<evidence type="ECO:0000256" key="3">
    <source>
        <dbReference type="ARBA" id="ARBA00022490"/>
    </source>
</evidence>
<comment type="subcellular location">
    <subcellularLocation>
        <location evidence="1">Cytoplasm</location>
    </subcellularLocation>
</comment>
<dbReference type="PANTHER" id="PTHR11362">
    <property type="entry name" value="PHOSPHATIDYLETHANOLAMINE-BINDING PROTEIN"/>
    <property type="match status" value="1"/>
</dbReference>
<organism evidence="4 5">
    <name type="scientific">Citrullus colocynthis</name>
    <name type="common">colocynth</name>
    <dbReference type="NCBI Taxonomy" id="252529"/>
    <lineage>
        <taxon>Eukaryota</taxon>
        <taxon>Viridiplantae</taxon>
        <taxon>Streptophyta</taxon>
        <taxon>Embryophyta</taxon>
        <taxon>Tracheophyta</taxon>
        <taxon>Spermatophyta</taxon>
        <taxon>Magnoliopsida</taxon>
        <taxon>eudicotyledons</taxon>
        <taxon>Gunneridae</taxon>
        <taxon>Pentapetalae</taxon>
        <taxon>rosids</taxon>
        <taxon>fabids</taxon>
        <taxon>Cucurbitales</taxon>
        <taxon>Cucurbitaceae</taxon>
        <taxon>Benincaseae</taxon>
        <taxon>Citrullus</taxon>
    </lineage>
</organism>
<evidence type="ECO:0000256" key="1">
    <source>
        <dbReference type="ARBA" id="ARBA00004496"/>
    </source>
</evidence>
<dbReference type="PANTHER" id="PTHR11362:SF48">
    <property type="entry name" value="PROTEIN CENTRORADIALIS-LIKE"/>
    <property type="match status" value="1"/>
</dbReference>
<reference evidence="4 5" key="1">
    <citation type="submission" date="2024-03" db="EMBL/GenBank/DDBJ databases">
        <authorList>
            <person name="Gkanogiannis A."/>
            <person name="Becerra Lopez-Lavalle L."/>
        </authorList>
    </citation>
    <scope>NUCLEOTIDE SEQUENCE [LARGE SCALE GENOMIC DNA]</scope>
</reference>
<evidence type="ECO:0000313" key="5">
    <source>
        <dbReference type="Proteomes" id="UP001642487"/>
    </source>
</evidence>
<dbReference type="EMBL" id="OZ021736">
    <property type="protein sequence ID" value="CAK9314304.1"/>
    <property type="molecule type" value="Genomic_DNA"/>
</dbReference>
<dbReference type="Gene3D" id="3.90.280.10">
    <property type="entry name" value="PEBP-like"/>
    <property type="match status" value="1"/>
</dbReference>
<accession>A0ABP0Y1Q2</accession>
<dbReference type="InterPro" id="IPR001858">
    <property type="entry name" value="Phosphatidylethanolamine-bd_CS"/>
</dbReference>
<dbReference type="Pfam" id="PF01161">
    <property type="entry name" value="PBP"/>
    <property type="match status" value="1"/>
</dbReference>